<evidence type="ECO:0000256" key="2">
    <source>
        <dbReference type="ARBA" id="ARBA00023125"/>
    </source>
</evidence>
<evidence type="ECO:0000256" key="3">
    <source>
        <dbReference type="ARBA" id="ARBA00023163"/>
    </source>
</evidence>
<dbReference type="SUPFAM" id="SSF46689">
    <property type="entry name" value="Homeodomain-like"/>
    <property type="match status" value="1"/>
</dbReference>
<keyword evidence="7" id="KW-1185">Reference proteome</keyword>
<feature type="domain" description="HTH tetR-type" evidence="5">
    <location>
        <begin position="19"/>
        <end position="79"/>
    </location>
</feature>
<dbReference type="PROSITE" id="PS50977">
    <property type="entry name" value="HTH_TETR_2"/>
    <property type="match status" value="1"/>
</dbReference>
<proteinExistence type="predicted"/>
<dbReference type="InterPro" id="IPR050109">
    <property type="entry name" value="HTH-type_TetR-like_transc_reg"/>
</dbReference>
<evidence type="ECO:0000313" key="6">
    <source>
        <dbReference type="EMBL" id="GIO65947.1"/>
    </source>
</evidence>
<dbReference type="EMBL" id="BORW01000002">
    <property type="protein sequence ID" value="GIO65947.1"/>
    <property type="molecule type" value="Genomic_DNA"/>
</dbReference>
<dbReference type="SUPFAM" id="SSF48498">
    <property type="entry name" value="Tetracyclin repressor-like, C-terminal domain"/>
    <property type="match status" value="1"/>
</dbReference>
<evidence type="ECO:0000313" key="7">
    <source>
        <dbReference type="Proteomes" id="UP000680638"/>
    </source>
</evidence>
<comment type="caution">
    <text evidence="6">The sequence shown here is derived from an EMBL/GenBank/DDBJ whole genome shotgun (WGS) entry which is preliminary data.</text>
</comment>
<dbReference type="RefSeq" id="WP_246536610.1">
    <property type="nucleotide sequence ID" value="NZ_BORW01000002.1"/>
</dbReference>
<dbReference type="InterPro" id="IPR009057">
    <property type="entry name" value="Homeodomain-like_sf"/>
</dbReference>
<evidence type="ECO:0000259" key="5">
    <source>
        <dbReference type="PROSITE" id="PS50977"/>
    </source>
</evidence>
<sequence>MDNLNSKTRWDRERTEAKQQRVALMLEAAQKVFNRKGLDKATMQDVATEAHMGVATVFRHFPKKDKLIVAVAIKIIESQTETFEEILRRPGTCYERLEQMLDVFIGFIGEEHSENTKLIEAFESYAAQSREPLEDLPAYHAAVGRIQTSLSQILKDGINDGSLRADVPLEETIATVTNAFGQFAKKLSLQSSIPMLESNIEPVKQLEILKAMILDYLKAT</sequence>
<dbReference type="InterPro" id="IPR036271">
    <property type="entry name" value="Tet_transcr_reg_TetR-rel_C_sf"/>
</dbReference>
<dbReference type="PRINTS" id="PR00455">
    <property type="entry name" value="HTHTETR"/>
</dbReference>
<evidence type="ECO:0000256" key="1">
    <source>
        <dbReference type="ARBA" id="ARBA00023015"/>
    </source>
</evidence>
<reference evidence="6 7" key="1">
    <citation type="submission" date="2021-03" db="EMBL/GenBank/DDBJ databases">
        <title>Antimicrobial resistance genes in bacteria isolated from Japanese honey, and their potential for conferring macrolide and lincosamide resistance in the American foulbrood pathogen Paenibacillus larvae.</title>
        <authorList>
            <person name="Okamoto M."/>
            <person name="Kumagai M."/>
            <person name="Kanamori H."/>
            <person name="Takamatsu D."/>
        </authorList>
    </citation>
    <scope>NUCLEOTIDE SEQUENCE [LARGE SCALE GENOMIC DNA]</scope>
    <source>
        <strain evidence="6 7">J21TS3</strain>
    </source>
</reference>
<feature type="DNA-binding region" description="H-T-H motif" evidence="4">
    <location>
        <begin position="42"/>
        <end position="61"/>
    </location>
</feature>
<gene>
    <name evidence="6" type="ORF">J21TS3_07680</name>
</gene>
<organism evidence="6 7">
    <name type="scientific">Paenibacillus cookii</name>
    <dbReference type="NCBI Taxonomy" id="157839"/>
    <lineage>
        <taxon>Bacteria</taxon>
        <taxon>Bacillati</taxon>
        <taxon>Bacillota</taxon>
        <taxon>Bacilli</taxon>
        <taxon>Bacillales</taxon>
        <taxon>Paenibacillaceae</taxon>
        <taxon>Paenibacillus</taxon>
    </lineage>
</organism>
<evidence type="ECO:0000256" key="4">
    <source>
        <dbReference type="PROSITE-ProRule" id="PRU00335"/>
    </source>
</evidence>
<dbReference type="Pfam" id="PF00440">
    <property type="entry name" value="TetR_N"/>
    <property type="match status" value="1"/>
</dbReference>
<keyword evidence="2 4" id="KW-0238">DNA-binding</keyword>
<dbReference type="InterPro" id="IPR001647">
    <property type="entry name" value="HTH_TetR"/>
</dbReference>
<dbReference type="Proteomes" id="UP000680638">
    <property type="component" value="Unassembled WGS sequence"/>
</dbReference>
<accession>A0ABQ4LRR9</accession>
<keyword evidence="3" id="KW-0804">Transcription</keyword>
<keyword evidence="1" id="KW-0805">Transcription regulation</keyword>
<dbReference type="PANTHER" id="PTHR30055">
    <property type="entry name" value="HTH-TYPE TRANSCRIPTIONAL REGULATOR RUTR"/>
    <property type="match status" value="1"/>
</dbReference>
<name>A0ABQ4LRR9_9BACL</name>
<protein>
    <recommendedName>
        <fullName evidence="5">HTH tetR-type domain-containing protein</fullName>
    </recommendedName>
</protein>
<dbReference type="PANTHER" id="PTHR30055:SF234">
    <property type="entry name" value="HTH-TYPE TRANSCRIPTIONAL REGULATOR BETI"/>
    <property type="match status" value="1"/>
</dbReference>
<dbReference type="Gene3D" id="1.10.357.10">
    <property type="entry name" value="Tetracycline Repressor, domain 2"/>
    <property type="match status" value="1"/>
</dbReference>